<dbReference type="GO" id="GO:0016491">
    <property type="term" value="F:oxidoreductase activity"/>
    <property type="evidence" value="ECO:0007669"/>
    <property type="project" value="UniProtKB-KW"/>
</dbReference>
<reference evidence="5 6" key="1">
    <citation type="submission" date="2016-10" db="EMBL/GenBank/DDBJ databases">
        <authorList>
            <person name="de Groot N.N."/>
        </authorList>
    </citation>
    <scope>NUCLEOTIDE SEQUENCE [LARGE SCALE GENOMIC DNA]</scope>
    <source>
        <strain evidence="5 6">NP_1H</strain>
    </source>
</reference>
<keyword evidence="6" id="KW-1185">Reference proteome</keyword>
<gene>
    <name evidence="5" type="ORF">SAMN04488693_105106</name>
</gene>
<dbReference type="Proteomes" id="UP000199258">
    <property type="component" value="Unassembled WGS sequence"/>
</dbReference>
<protein>
    <submittedName>
        <fullName evidence="5">FMN reductase</fullName>
    </submittedName>
</protein>
<organism evidence="5 6">
    <name type="scientific">Arthrobacter subterraneus</name>
    <dbReference type="NCBI Taxonomy" id="335973"/>
    <lineage>
        <taxon>Bacteria</taxon>
        <taxon>Bacillati</taxon>
        <taxon>Actinomycetota</taxon>
        <taxon>Actinomycetes</taxon>
        <taxon>Micrococcales</taxon>
        <taxon>Micrococcaceae</taxon>
        <taxon>Arthrobacter</taxon>
    </lineage>
</organism>
<dbReference type="InterPro" id="IPR005025">
    <property type="entry name" value="FMN_Rdtase-like_dom"/>
</dbReference>
<dbReference type="Pfam" id="PF03358">
    <property type="entry name" value="FMN_red"/>
    <property type="match status" value="1"/>
</dbReference>
<dbReference type="InterPro" id="IPR051814">
    <property type="entry name" value="NAD(P)H-dep_FMN_reductase"/>
</dbReference>
<evidence type="ECO:0000313" key="5">
    <source>
        <dbReference type="EMBL" id="SDI02767.1"/>
    </source>
</evidence>
<dbReference type="InterPro" id="IPR023932">
    <property type="entry name" value="CE1759_FMN_reduct"/>
</dbReference>
<keyword evidence="2" id="KW-0288">FMN</keyword>
<keyword evidence="1" id="KW-0285">Flavoprotein</keyword>
<dbReference type="RefSeq" id="WP_090585688.1">
    <property type="nucleotide sequence ID" value="NZ_FNDT01000005.1"/>
</dbReference>
<dbReference type="InterPro" id="IPR029039">
    <property type="entry name" value="Flavoprotein-like_sf"/>
</dbReference>
<keyword evidence="3" id="KW-0560">Oxidoreductase</keyword>
<dbReference type="PANTHER" id="PTHR43408">
    <property type="entry name" value="FMN REDUCTASE (NADPH)"/>
    <property type="match status" value="1"/>
</dbReference>
<dbReference type="STRING" id="335973.SAMN04488693_105106"/>
<accession>A0A1G8H829</accession>
<dbReference type="AlphaFoldDB" id="A0A1G8H829"/>
<name>A0A1G8H829_9MICC</name>
<feature type="domain" description="NADPH-dependent FMN reductase-like" evidence="4">
    <location>
        <begin position="5"/>
        <end position="154"/>
    </location>
</feature>
<sequence>METRRVVVVSGGMGTPSSSRMLADQLGEATRRELERADVHTDVTTIVLRELAVDIANNLVTGFAPPALADALKSVAEADALIVVSPVFSGSYSGLLKSFFDVLDNTALESMPVLIAATGGSVRHSLMLEHAMRPLFIYLRARVVSTAVYAGPEDWGTGSRGADALEQRVTRAAGELAGMVEGTAAVRRRQRPEASLPFEELLAQVQGR</sequence>
<dbReference type="SUPFAM" id="SSF52218">
    <property type="entry name" value="Flavoproteins"/>
    <property type="match status" value="1"/>
</dbReference>
<dbReference type="EMBL" id="FNDT01000005">
    <property type="protein sequence ID" value="SDI02767.1"/>
    <property type="molecule type" value="Genomic_DNA"/>
</dbReference>
<proteinExistence type="predicted"/>
<evidence type="ECO:0000256" key="3">
    <source>
        <dbReference type="ARBA" id="ARBA00023002"/>
    </source>
</evidence>
<evidence type="ECO:0000256" key="1">
    <source>
        <dbReference type="ARBA" id="ARBA00022630"/>
    </source>
</evidence>
<evidence type="ECO:0000259" key="4">
    <source>
        <dbReference type="Pfam" id="PF03358"/>
    </source>
</evidence>
<dbReference type="NCBIfam" id="TIGR04037">
    <property type="entry name" value="LLM_duo_CE1759"/>
    <property type="match status" value="1"/>
</dbReference>
<dbReference type="PANTHER" id="PTHR43408:SF2">
    <property type="entry name" value="FMN REDUCTASE (NADPH)"/>
    <property type="match status" value="1"/>
</dbReference>
<evidence type="ECO:0000256" key="2">
    <source>
        <dbReference type="ARBA" id="ARBA00022643"/>
    </source>
</evidence>
<dbReference type="OrthoDB" id="1643408at2"/>
<evidence type="ECO:0000313" key="6">
    <source>
        <dbReference type="Proteomes" id="UP000199258"/>
    </source>
</evidence>
<dbReference type="Gene3D" id="3.40.50.360">
    <property type="match status" value="1"/>
</dbReference>